<gene>
    <name evidence="9" type="ORF">HELGO_WM25756</name>
</gene>
<feature type="domain" description="Response regulatory" evidence="8">
    <location>
        <begin position="205"/>
        <end position="321"/>
    </location>
</feature>
<evidence type="ECO:0000259" key="8">
    <source>
        <dbReference type="PROSITE" id="PS50110"/>
    </source>
</evidence>
<sequence>MTNPEAIGICLHQLVAREAAVIKRVIAFSSSQGRNYYATDLLTAQIVIVSDDEPVDFSQMNPQGSMIVRIAGQGSTEPYDVLMMRPLLVTRVMRTLDEAHTLLSATLDDTAAVPEIKAEAGEVVPAAETEVSQHEEAEQEAVTPPPDSHADAEVIEEAEAKQPAQAVESEEAGSVVSSAVEVVEADAQKSVQIADSDEADDDQHRALVVDDSAAIRKQLELELRDAGISADFAEDGEQAMEKVANNRYDLIFLDIIMPGIDGYETCRQMRMRSELKKTPIIMLSAKTSPLDEVQGVIAGASTYLTKPVKSEQLQSTLKRVSMWIDNFQAA</sequence>
<dbReference type="CDD" id="cd17574">
    <property type="entry name" value="REC_OmpR"/>
    <property type="match status" value="1"/>
</dbReference>
<dbReference type="AlphaFoldDB" id="A0A6S6U6G2"/>
<dbReference type="FunFam" id="3.40.50.2300:FF:000001">
    <property type="entry name" value="DNA-binding response regulator PhoB"/>
    <property type="match status" value="1"/>
</dbReference>
<feature type="region of interest" description="Disordered" evidence="7">
    <location>
        <begin position="125"/>
        <end position="150"/>
    </location>
</feature>
<evidence type="ECO:0000256" key="3">
    <source>
        <dbReference type="ARBA" id="ARBA00023015"/>
    </source>
</evidence>
<dbReference type="PANTHER" id="PTHR45339:SF1">
    <property type="entry name" value="HYBRID SIGNAL TRANSDUCTION HISTIDINE KINASE J"/>
    <property type="match status" value="1"/>
</dbReference>
<dbReference type="Pfam" id="PF00072">
    <property type="entry name" value="Response_reg"/>
    <property type="match status" value="1"/>
</dbReference>
<reference evidence="9" key="1">
    <citation type="submission" date="2020-01" db="EMBL/GenBank/DDBJ databases">
        <authorList>
            <person name="Meier V. D."/>
            <person name="Meier V D."/>
        </authorList>
    </citation>
    <scope>NUCLEOTIDE SEQUENCE</scope>
    <source>
        <strain evidence="9">HLG_WM_MAG_08</strain>
    </source>
</reference>
<keyword evidence="1 6" id="KW-0597">Phosphoprotein</keyword>
<dbReference type="InterPro" id="IPR011006">
    <property type="entry name" value="CheY-like_superfamily"/>
</dbReference>
<evidence type="ECO:0000256" key="4">
    <source>
        <dbReference type="ARBA" id="ARBA00023125"/>
    </source>
</evidence>
<feature type="modified residue" description="4-aspartylphosphate" evidence="6">
    <location>
        <position position="254"/>
    </location>
</feature>
<accession>A0A6S6U6G2</accession>
<evidence type="ECO:0000256" key="6">
    <source>
        <dbReference type="PROSITE-ProRule" id="PRU00169"/>
    </source>
</evidence>
<protein>
    <recommendedName>
        <fullName evidence="8">Response regulatory domain-containing protein</fullName>
    </recommendedName>
</protein>
<evidence type="ECO:0000256" key="5">
    <source>
        <dbReference type="ARBA" id="ARBA00023163"/>
    </source>
</evidence>
<evidence type="ECO:0000256" key="2">
    <source>
        <dbReference type="ARBA" id="ARBA00023012"/>
    </source>
</evidence>
<dbReference type="PANTHER" id="PTHR45339">
    <property type="entry name" value="HYBRID SIGNAL TRANSDUCTION HISTIDINE KINASE J"/>
    <property type="match status" value="1"/>
</dbReference>
<dbReference type="GO" id="GO:0000160">
    <property type="term" value="P:phosphorelay signal transduction system"/>
    <property type="evidence" value="ECO:0007669"/>
    <property type="project" value="UniProtKB-KW"/>
</dbReference>
<evidence type="ECO:0000313" key="9">
    <source>
        <dbReference type="EMBL" id="CAA6825867.1"/>
    </source>
</evidence>
<dbReference type="InterPro" id="IPR001789">
    <property type="entry name" value="Sig_transdc_resp-reg_receiver"/>
</dbReference>
<keyword evidence="3" id="KW-0805">Transcription regulation</keyword>
<dbReference type="PROSITE" id="PS50110">
    <property type="entry name" value="RESPONSE_REGULATORY"/>
    <property type="match status" value="1"/>
</dbReference>
<keyword evidence="2" id="KW-0902">Two-component regulatory system</keyword>
<dbReference type="GO" id="GO:0003677">
    <property type="term" value="F:DNA binding"/>
    <property type="evidence" value="ECO:0007669"/>
    <property type="project" value="UniProtKB-KW"/>
</dbReference>
<organism evidence="9">
    <name type="scientific">uncultured Thiotrichaceae bacterium</name>
    <dbReference type="NCBI Taxonomy" id="298394"/>
    <lineage>
        <taxon>Bacteria</taxon>
        <taxon>Pseudomonadati</taxon>
        <taxon>Pseudomonadota</taxon>
        <taxon>Gammaproteobacteria</taxon>
        <taxon>Thiotrichales</taxon>
        <taxon>Thiotrichaceae</taxon>
        <taxon>environmental samples</taxon>
    </lineage>
</organism>
<evidence type="ECO:0000256" key="7">
    <source>
        <dbReference type="SAM" id="MobiDB-lite"/>
    </source>
</evidence>
<keyword evidence="4" id="KW-0238">DNA-binding</keyword>
<dbReference type="EMBL" id="CACVAV010000410">
    <property type="protein sequence ID" value="CAA6825867.1"/>
    <property type="molecule type" value="Genomic_DNA"/>
</dbReference>
<proteinExistence type="predicted"/>
<name>A0A6S6U6G2_9GAMM</name>
<dbReference type="SUPFAM" id="SSF52172">
    <property type="entry name" value="CheY-like"/>
    <property type="match status" value="1"/>
</dbReference>
<evidence type="ECO:0000256" key="1">
    <source>
        <dbReference type="ARBA" id="ARBA00022553"/>
    </source>
</evidence>
<dbReference type="Gene3D" id="3.40.50.2300">
    <property type="match status" value="1"/>
</dbReference>
<dbReference type="SMART" id="SM00448">
    <property type="entry name" value="REC"/>
    <property type="match status" value="1"/>
</dbReference>
<keyword evidence="5" id="KW-0804">Transcription</keyword>